<comment type="caution">
    <text evidence="2">The sequence shown here is derived from an EMBL/GenBank/DDBJ whole genome shotgun (WGS) entry which is preliminary data.</text>
</comment>
<protein>
    <recommendedName>
        <fullName evidence="4">DUF5074 domain-containing protein</fullName>
    </recommendedName>
</protein>
<dbReference type="EMBL" id="JADIMW010000078">
    <property type="protein sequence ID" value="MBO8438734.1"/>
    <property type="molecule type" value="Genomic_DNA"/>
</dbReference>
<evidence type="ECO:0000313" key="3">
    <source>
        <dbReference type="Proteomes" id="UP000823636"/>
    </source>
</evidence>
<dbReference type="AlphaFoldDB" id="A0A9D9E7Z9"/>
<gene>
    <name evidence="2" type="ORF">IAC54_07555</name>
</gene>
<proteinExistence type="predicted"/>
<feature type="chain" id="PRO_5038846924" description="DUF5074 domain-containing protein" evidence="1">
    <location>
        <begin position="22"/>
        <end position="355"/>
    </location>
</feature>
<evidence type="ECO:0000256" key="1">
    <source>
        <dbReference type="SAM" id="SignalP"/>
    </source>
</evidence>
<organism evidence="2 3">
    <name type="scientific">Candidatus Caccoplasma merdipullorum</name>
    <dbReference type="NCBI Taxonomy" id="2840718"/>
    <lineage>
        <taxon>Bacteria</taxon>
        <taxon>Pseudomonadati</taxon>
        <taxon>Bacteroidota</taxon>
        <taxon>Bacteroidia</taxon>
        <taxon>Bacteroidales</taxon>
        <taxon>Bacteroidaceae</taxon>
        <taxon>Bacteroidaceae incertae sedis</taxon>
        <taxon>Candidatus Caccoplasma</taxon>
    </lineage>
</organism>
<reference evidence="2" key="1">
    <citation type="submission" date="2020-10" db="EMBL/GenBank/DDBJ databases">
        <authorList>
            <person name="Gilroy R."/>
        </authorList>
    </citation>
    <scope>NUCLEOTIDE SEQUENCE</scope>
    <source>
        <strain evidence="2">G3-4614</strain>
    </source>
</reference>
<reference evidence="2" key="2">
    <citation type="journal article" date="2021" name="PeerJ">
        <title>Extensive microbial diversity within the chicken gut microbiome revealed by metagenomics and culture.</title>
        <authorList>
            <person name="Gilroy R."/>
            <person name="Ravi A."/>
            <person name="Getino M."/>
            <person name="Pursley I."/>
            <person name="Horton D.L."/>
            <person name="Alikhan N.F."/>
            <person name="Baker D."/>
            <person name="Gharbi K."/>
            <person name="Hall N."/>
            <person name="Watson M."/>
            <person name="Adriaenssens E.M."/>
            <person name="Foster-Nyarko E."/>
            <person name="Jarju S."/>
            <person name="Secka A."/>
            <person name="Antonio M."/>
            <person name="Oren A."/>
            <person name="Chaudhuri R.R."/>
            <person name="La Ragione R."/>
            <person name="Hildebrand F."/>
            <person name="Pallen M.J."/>
        </authorList>
    </citation>
    <scope>NUCLEOTIDE SEQUENCE</scope>
    <source>
        <strain evidence="2">G3-4614</strain>
    </source>
</reference>
<name>A0A9D9E7Z9_9BACT</name>
<keyword evidence="1" id="KW-0732">Signal</keyword>
<dbReference type="Proteomes" id="UP000823636">
    <property type="component" value="Unassembled WGS sequence"/>
</dbReference>
<evidence type="ECO:0008006" key="4">
    <source>
        <dbReference type="Google" id="ProtNLM"/>
    </source>
</evidence>
<evidence type="ECO:0000313" key="2">
    <source>
        <dbReference type="EMBL" id="MBO8438734.1"/>
    </source>
</evidence>
<feature type="signal peptide" evidence="1">
    <location>
        <begin position="1"/>
        <end position="21"/>
    </location>
</feature>
<accession>A0A9D9E7Z9</accession>
<dbReference type="PROSITE" id="PS51257">
    <property type="entry name" value="PROKAR_LIPOPROTEIN"/>
    <property type="match status" value="1"/>
</dbReference>
<sequence length="355" mass="38283">MRRFIFSFIPALSIMAGIVFAFSSCNNNDDDKSGKNPALARTFYVAGSENSGGTAQPVVWVNGTAKNQGNDGFGGICNAVAIGGDNSLYAGVVSNDANSYVYKNGERLLTLEKSGSMCGLNSMALLGDVVYSCGYDETAPMQPSACVWKGSEKYFTAQESSNGVKVLPVNENEIYMVANEYSSGKSKPAIYKNGSKLYTLPSADGIDTYAKDAFYINGDIYTVGEFSEYPPVNTVIVWKNNIEQYRITGADGANCNAGAIYVNRPGNVFVGGQETNEDGELIAKIWKDGNTYYELDGGADRSNVTSITEYDGLIYSTGETHDWGGAHAIIWQENAILYKMLPTGDDPVTKQLVIK</sequence>